<dbReference type="InterPro" id="IPR029060">
    <property type="entry name" value="PIN-like_dom_sf"/>
</dbReference>
<accession>A0A1M6CTL8</accession>
<evidence type="ECO:0000313" key="1">
    <source>
        <dbReference type="EMBL" id="SHI64088.1"/>
    </source>
</evidence>
<proteinExistence type="predicted"/>
<dbReference type="CDD" id="cd09854">
    <property type="entry name" value="PIN_VapC-like"/>
    <property type="match status" value="1"/>
</dbReference>
<reference evidence="2" key="1">
    <citation type="submission" date="2016-11" db="EMBL/GenBank/DDBJ databases">
        <authorList>
            <person name="Varghese N."/>
            <person name="Submissions S."/>
        </authorList>
    </citation>
    <scope>NUCLEOTIDE SEQUENCE [LARGE SCALE GENOMIC DNA]</scope>
    <source>
        <strain evidence="2">DSM 16057</strain>
    </source>
</reference>
<dbReference type="EMBL" id="FQZM01000008">
    <property type="protein sequence ID" value="SHI64088.1"/>
    <property type="molecule type" value="Genomic_DNA"/>
</dbReference>
<keyword evidence="2" id="KW-1185">Reference proteome</keyword>
<dbReference type="Proteomes" id="UP000184529">
    <property type="component" value="Unassembled WGS sequence"/>
</dbReference>
<dbReference type="AlphaFoldDB" id="A0A1M6CTL8"/>
<organism evidence="1 2">
    <name type="scientific">Desulfofundulus thermosubterraneus DSM 16057</name>
    <dbReference type="NCBI Taxonomy" id="1121432"/>
    <lineage>
        <taxon>Bacteria</taxon>
        <taxon>Bacillati</taxon>
        <taxon>Bacillota</taxon>
        <taxon>Clostridia</taxon>
        <taxon>Eubacteriales</taxon>
        <taxon>Peptococcaceae</taxon>
        <taxon>Desulfofundulus</taxon>
    </lineage>
</organism>
<evidence type="ECO:0000313" key="2">
    <source>
        <dbReference type="Proteomes" id="UP000184529"/>
    </source>
</evidence>
<gene>
    <name evidence="1" type="ORF">SAMN02745219_00747</name>
</gene>
<protein>
    <submittedName>
        <fullName evidence="1">Predicted nucleic acid-binding protein, contains PIN domain</fullName>
    </submittedName>
</protein>
<dbReference type="SUPFAM" id="SSF88723">
    <property type="entry name" value="PIN domain-like"/>
    <property type="match status" value="1"/>
</dbReference>
<name>A0A1M6CTL8_9FIRM</name>
<dbReference type="Gene3D" id="3.40.50.1010">
    <property type="entry name" value="5'-nuclease"/>
    <property type="match status" value="1"/>
</dbReference>
<sequence>MVFLDSNIFLLDRFFPRDKNHKVNKQFLERINEMGIRAAVPFFTLLEICGITSFNLSAEEQEKWLYSFPEVYPVEILDPFERPEETTGSLDYFSELTAYILKKMTVGDAIFLREAEMYGAAAIVTWNKKHFSGRTAIAVFTPREYVQRQ</sequence>